<comment type="catalytic activity">
    <reaction evidence="1">
        <text>D-mannonate = 2-dehydro-3-deoxy-D-gluconate + H2O</text>
        <dbReference type="Rhea" id="RHEA:20097"/>
        <dbReference type="ChEBI" id="CHEBI:15377"/>
        <dbReference type="ChEBI" id="CHEBI:17767"/>
        <dbReference type="ChEBI" id="CHEBI:57990"/>
        <dbReference type="EC" id="4.2.1.8"/>
    </reaction>
</comment>
<gene>
    <name evidence="11" type="primary">uxuA</name>
    <name evidence="11" type="ORF">Mal48_41390</name>
</gene>
<dbReference type="GO" id="GO:0008927">
    <property type="term" value="F:mannonate dehydratase activity"/>
    <property type="evidence" value="ECO:0007669"/>
    <property type="project" value="UniProtKB-EC"/>
</dbReference>
<dbReference type="GO" id="GO:0042840">
    <property type="term" value="P:D-glucuronate catabolic process"/>
    <property type="evidence" value="ECO:0007669"/>
    <property type="project" value="TreeGrafter"/>
</dbReference>
<evidence type="ECO:0000256" key="9">
    <source>
        <dbReference type="ARBA" id="ARBA00023211"/>
    </source>
</evidence>
<dbReference type="GO" id="GO:0030145">
    <property type="term" value="F:manganese ion binding"/>
    <property type="evidence" value="ECO:0007669"/>
    <property type="project" value="TreeGrafter"/>
</dbReference>
<keyword evidence="10 11" id="KW-0456">Lyase</keyword>
<dbReference type="UniPathway" id="UPA00246"/>
<comment type="cofactor">
    <cofactor evidence="3">
        <name>Fe(2+)</name>
        <dbReference type="ChEBI" id="CHEBI:29033"/>
    </cofactor>
</comment>
<dbReference type="AlphaFoldDB" id="A0A517QT94"/>
<evidence type="ECO:0000256" key="7">
    <source>
        <dbReference type="ARBA" id="ARBA00012927"/>
    </source>
</evidence>
<comment type="pathway">
    <text evidence="5">Carbohydrate metabolism; pentose and glucuronate interconversion.</text>
</comment>
<keyword evidence="9" id="KW-0464">Manganese</keyword>
<evidence type="ECO:0000256" key="1">
    <source>
        <dbReference type="ARBA" id="ARBA00001794"/>
    </source>
</evidence>
<dbReference type="KEGG" id="tpol:Mal48_41390"/>
<proteinExistence type="inferred from homology"/>
<dbReference type="PIRSF" id="PIRSF016049">
    <property type="entry name" value="Man_dehyd"/>
    <property type="match status" value="1"/>
</dbReference>
<evidence type="ECO:0000256" key="6">
    <source>
        <dbReference type="ARBA" id="ARBA00007389"/>
    </source>
</evidence>
<evidence type="ECO:0000313" key="12">
    <source>
        <dbReference type="Proteomes" id="UP000315724"/>
    </source>
</evidence>
<dbReference type="InterPro" id="IPR036237">
    <property type="entry name" value="Xyl_isomerase-like_sf"/>
</dbReference>
<dbReference type="Pfam" id="PF03786">
    <property type="entry name" value="UxuA"/>
    <property type="match status" value="1"/>
</dbReference>
<keyword evidence="12" id="KW-1185">Reference proteome</keyword>
<keyword evidence="8" id="KW-0408">Iron</keyword>
<evidence type="ECO:0000256" key="2">
    <source>
        <dbReference type="ARBA" id="ARBA00001936"/>
    </source>
</evidence>
<dbReference type="OrthoDB" id="9780250at2"/>
<evidence type="ECO:0000313" key="11">
    <source>
        <dbReference type="EMBL" id="QDT34866.1"/>
    </source>
</evidence>
<comment type="cofactor">
    <cofactor evidence="2">
        <name>Mn(2+)</name>
        <dbReference type="ChEBI" id="CHEBI:29035"/>
    </cofactor>
</comment>
<evidence type="ECO:0000256" key="3">
    <source>
        <dbReference type="ARBA" id="ARBA00001954"/>
    </source>
</evidence>
<comment type="function">
    <text evidence="4">Catalyzes the dehydration of D-mannonate.</text>
</comment>
<evidence type="ECO:0000256" key="5">
    <source>
        <dbReference type="ARBA" id="ARBA00004892"/>
    </source>
</evidence>
<dbReference type="InterPro" id="IPR004628">
    <property type="entry name" value="Man_deHydtase"/>
</dbReference>
<protein>
    <recommendedName>
        <fullName evidence="7">mannonate dehydratase</fullName>
        <ecNumber evidence="7">4.2.1.8</ecNumber>
    </recommendedName>
</protein>
<dbReference type="EC" id="4.2.1.8" evidence="7"/>
<dbReference type="Gene3D" id="3.20.20.150">
    <property type="entry name" value="Divalent-metal-dependent TIM barrel enzymes"/>
    <property type="match status" value="1"/>
</dbReference>
<organism evidence="11 12">
    <name type="scientific">Thalassoglobus polymorphus</name>
    <dbReference type="NCBI Taxonomy" id="2527994"/>
    <lineage>
        <taxon>Bacteria</taxon>
        <taxon>Pseudomonadati</taxon>
        <taxon>Planctomycetota</taxon>
        <taxon>Planctomycetia</taxon>
        <taxon>Planctomycetales</taxon>
        <taxon>Planctomycetaceae</taxon>
        <taxon>Thalassoglobus</taxon>
    </lineage>
</organism>
<dbReference type="RefSeq" id="WP_145203486.1">
    <property type="nucleotide sequence ID" value="NZ_CP036267.1"/>
</dbReference>
<dbReference type="Proteomes" id="UP000315724">
    <property type="component" value="Chromosome"/>
</dbReference>
<sequence length="325" mass="35855">MKLASVLTPPSPENMQLAVQCGVEGIVTRYPGPTLNDLVTVKQRIEDHGLQLFAIEGYLPIEKIKLGIDEDGSEMRAMKELIRNLGTVGVPLLCYNFMAGTDWVRTELSAPERGGAKVTGFNLQQAEQAVSLNATESELSQEEISAEKLWANLEAFLKEVIPVAEEAQVTLVMHPDDPPLPVFHRKARIMNSIEAFEKLVALVPSPRNAICFCQGTFAAMGVDTPSTIRRLGRHIQYVHFRDAQGSPEAFVETFHDNGPTDMAAALRAYQEIGFNGPIRPDHVPQLYGEDDGEPGYTMLGRLFAYGYIRGLIDGTKDRRTPEVSS</sequence>
<evidence type="ECO:0000256" key="10">
    <source>
        <dbReference type="ARBA" id="ARBA00023239"/>
    </source>
</evidence>
<reference evidence="11 12" key="1">
    <citation type="submission" date="2019-02" db="EMBL/GenBank/DDBJ databases">
        <title>Deep-cultivation of Planctomycetes and their phenomic and genomic characterization uncovers novel biology.</title>
        <authorList>
            <person name="Wiegand S."/>
            <person name="Jogler M."/>
            <person name="Boedeker C."/>
            <person name="Pinto D."/>
            <person name="Vollmers J."/>
            <person name="Rivas-Marin E."/>
            <person name="Kohn T."/>
            <person name="Peeters S.H."/>
            <person name="Heuer A."/>
            <person name="Rast P."/>
            <person name="Oberbeckmann S."/>
            <person name="Bunk B."/>
            <person name="Jeske O."/>
            <person name="Meyerdierks A."/>
            <person name="Storesund J.E."/>
            <person name="Kallscheuer N."/>
            <person name="Luecker S."/>
            <person name="Lage O.M."/>
            <person name="Pohl T."/>
            <person name="Merkel B.J."/>
            <person name="Hornburger P."/>
            <person name="Mueller R.-W."/>
            <person name="Bruemmer F."/>
            <person name="Labrenz M."/>
            <person name="Spormann A.M."/>
            <person name="Op den Camp H."/>
            <person name="Overmann J."/>
            <person name="Amann R."/>
            <person name="Jetten M.S.M."/>
            <person name="Mascher T."/>
            <person name="Medema M.H."/>
            <person name="Devos D.P."/>
            <person name="Kaster A.-K."/>
            <person name="Ovreas L."/>
            <person name="Rohde M."/>
            <person name="Galperin M.Y."/>
            <person name="Jogler C."/>
        </authorList>
    </citation>
    <scope>NUCLEOTIDE SEQUENCE [LARGE SCALE GENOMIC DNA]</scope>
    <source>
        <strain evidence="11 12">Mal48</strain>
    </source>
</reference>
<dbReference type="EMBL" id="CP036267">
    <property type="protein sequence ID" value="QDT34866.1"/>
    <property type="molecule type" value="Genomic_DNA"/>
</dbReference>
<dbReference type="SUPFAM" id="SSF51658">
    <property type="entry name" value="Xylose isomerase-like"/>
    <property type="match status" value="1"/>
</dbReference>
<dbReference type="PANTHER" id="PTHR30387:SF2">
    <property type="entry name" value="MANNONATE DEHYDRATASE"/>
    <property type="match status" value="1"/>
</dbReference>
<dbReference type="PANTHER" id="PTHR30387">
    <property type="entry name" value="MANNONATE DEHYDRATASE"/>
    <property type="match status" value="1"/>
</dbReference>
<accession>A0A517QT94</accession>
<comment type="similarity">
    <text evidence="6">Belongs to the mannonate dehydratase family.</text>
</comment>
<evidence type="ECO:0000256" key="4">
    <source>
        <dbReference type="ARBA" id="ARBA00002713"/>
    </source>
</evidence>
<dbReference type="GO" id="GO:0008198">
    <property type="term" value="F:ferrous iron binding"/>
    <property type="evidence" value="ECO:0007669"/>
    <property type="project" value="TreeGrafter"/>
</dbReference>
<name>A0A517QT94_9PLAN</name>
<evidence type="ECO:0000256" key="8">
    <source>
        <dbReference type="ARBA" id="ARBA00023004"/>
    </source>
</evidence>